<accession>A0A348HFI2</accession>
<dbReference type="EMBL" id="AP018933">
    <property type="protein sequence ID" value="BBG30384.1"/>
    <property type="molecule type" value="Genomic_DNA"/>
</dbReference>
<organism evidence="1 2">
    <name type="scientific">Zymobacter palmae</name>
    <dbReference type="NCBI Taxonomy" id="33074"/>
    <lineage>
        <taxon>Bacteria</taxon>
        <taxon>Pseudomonadati</taxon>
        <taxon>Pseudomonadota</taxon>
        <taxon>Gammaproteobacteria</taxon>
        <taxon>Oceanospirillales</taxon>
        <taxon>Halomonadaceae</taxon>
        <taxon>Zymobacter group</taxon>
        <taxon>Zymobacter</taxon>
    </lineage>
</organism>
<dbReference type="KEGG" id="zpl:ZBT109_1628"/>
<protein>
    <submittedName>
        <fullName evidence="1">Putative transcriptional regulatory protein, LysR family</fullName>
    </submittedName>
</protein>
<gene>
    <name evidence="1" type="ORF">ZBT109_1628</name>
</gene>
<dbReference type="Proteomes" id="UP000267342">
    <property type="component" value="Chromosome"/>
</dbReference>
<evidence type="ECO:0000313" key="2">
    <source>
        <dbReference type="Proteomes" id="UP000267342"/>
    </source>
</evidence>
<sequence>MPGCSAKRAIASIGMTSLSSSVLYPHLLYPSVASAPLAAAGFSPVLYDVAPPH</sequence>
<reference evidence="1 2" key="1">
    <citation type="submission" date="2018-09" db="EMBL/GenBank/DDBJ databases">
        <title>Zymobacter palmae IAM14233 (=T109) whole genome analysis.</title>
        <authorList>
            <person name="Yanase H."/>
        </authorList>
    </citation>
    <scope>NUCLEOTIDE SEQUENCE [LARGE SCALE GENOMIC DNA]</scope>
    <source>
        <strain evidence="1 2">IAM14233</strain>
    </source>
</reference>
<keyword evidence="2" id="KW-1185">Reference proteome</keyword>
<dbReference type="AlphaFoldDB" id="A0A348HFI2"/>
<proteinExistence type="predicted"/>
<evidence type="ECO:0000313" key="1">
    <source>
        <dbReference type="EMBL" id="BBG30384.1"/>
    </source>
</evidence>
<name>A0A348HFI2_9GAMM</name>